<sequence>MDVEKANHKRNRNRTCCCVGTTICIIIAIVILILILALTVFKAKRPVISYDHMSIEDLDVSFDITKFKVHLNVTLDIDLSVKNPNKAGFKYSNSTAFLNYRGQLVGEVPIPADQISAGETKPMNVSLTLMADRLLSNSDLYSDVKSGVLALNSNIRISGKVKILGLKIHAVSTSSCDFSVFVSNQTIRDQTCKYKTQF</sequence>
<feature type="domain" description="Late embryogenesis abundant protein LEA-2 subgroup" evidence="2">
    <location>
        <begin position="79"/>
        <end position="165"/>
    </location>
</feature>
<dbReference type="FunCoup" id="A0A7N2M3C6">
    <property type="interactions" value="44"/>
</dbReference>
<dbReference type="Gramene" id="QL07p030569:mrna">
    <property type="protein sequence ID" value="QL07p030569:mrna:CDS:2"/>
    <property type="gene ID" value="QL07p030569"/>
</dbReference>
<evidence type="ECO:0000256" key="1">
    <source>
        <dbReference type="SAM" id="Phobius"/>
    </source>
</evidence>
<dbReference type="KEGG" id="qlo:115953866"/>
<proteinExistence type="predicted"/>
<reference evidence="3" key="2">
    <citation type="submission" date="2021-01" db="UniProtKB">
        <authorList>
            <consortium name="EnsemblPlants"/>
        </authorList>
    </citation>
    <scope>IDENTIFICATION</scope>
</reference>
<feature type="transmembrane region" description="Helical" evidence="1">
    <location>
        <begin position="16"/>
        <end position="41"/>
    </location>
</feature>
<organism evidence="3 4">
    <name type="scientific">Quercus lobata</name>
    <name type="common">Valley oak</name>
    <dbReference type="NCBI Taxonomy" id="97700"/>
    <lineage>
        <taxon>Eukaryota</taxon>
        <taxon>Viridiplantae</taxon>
        <taxon>Streptophyta</taxon>
        <taxon>Embryophyta</taxon>
        <taxon>Tracheophyta</taxon>
        <taxon>Spermatophyta</taxon>
        <taxon>Magnoliopsida</taxon>
        <taxon>eudicotyledons</taxon>
        <taxon>Gunneridae</taxon>
        <taxon>Pentapetalae</taxon>
        <taxon>rosids</taxon>
        <taxon>fabids</taxon>
        <taxon>Fagales</taxon>
        <taxon>Fagaceae</taxon>
        <taxon>Quercus</taxon>
    </lineage>
</organism>
<keyword evidence="1" id="KW-0472">Membrane</keyword>
<dbReference type="RefSeq" id="XP_030927548.1">
    <property type="nucleotide sequence ID" value="XM_031071688.1"/>
</dbReference>
<evidence type="ECO:0000313" key="3">
    <source>
        <dbReference type="EnsemblPlants" id="QL07p030569:mrna:CDS:2"/>
    </source>
</evidence>
<gene>
    <name evidence="3" type="primary">LOC115953866</name>
</gene>
<dbReference type="PANTHER" id="PTHR31852">
    <property type="entry name" value="LATE EMBRYOGENESIS ABUNDANT (LEA) HYDROXYPROLINE-RICH GLYCOPROTEIN FAMILY"/>
    <property type="match status" value="1"/>
</dbReference>
<dbReference type="OrthoDB" id="1929523at2759"/>
<dbReference type="InterPro" id="IPR004864">
    <property type="entry name" value="LEA_2"/>
</dbReference>
<dbReference type="Pfam" id="PF03168">
    <property type="entry name" value="LEA_2"/>
    <property type="match status" value="1"/>
</dbReference>
<evidence type="ECO:0000259" key="2">
    <source>
        <dbReference type="Pfam" id="PF03168"/>
    </source>
</evidence>
<evidence type="ECO:0000313" key="4">
    <source>
        <dbReference type="Proteomes" id="UP000594261"/>
    </source>
</evidence>
<dbReference type="GeneID" id="115953866"/>
<dbReference type="EMBL" id="LRBV02000007">
    <property type="status" value="NOT_ANNOTATED_CDS"/>
    <property type="molecule type" value="Genomic_DNA"/>
</dbReference>
<keyword evidence="4" id="KW-1185">Reference proteome</keyword>
<reference evidence="3 4" key="1">
    <citation type="journal article" date="2016" name="G3 (Bethesda)">
        <title>First Draft Assembly and Annotation of the Genome of a California Endemic Oak Quercus lobata Nee (Fagaceae).</title>
        <authorList>
            <person name="Sork V.L."/>
            <person name="Fitz-Gibbon S.T."/>
            <person name="Puiu D."/>
            <person name="Crepeau M."/>
            <person name="Gugger P.F."/>
            <person name="Sherman R."/>
            <person name="Stevens K."/>
            <person name="Langley C.H."/>
            <person name="Pellegrini M."/>
            <person name="Salzberg S.L."/>
        </authorList>
    </citation>
    <scope>NUCLEOTIDE SEQUENCE [LARGE SCALE GENOMIC DNA]</scope>
    <source>
        <strain evidence="3 4">cv. SW786</strain>
    </source>
</reference>
<dbReference type="InterPro" id="IPR055301">
    <property type="entry name" value="Lea14-like_2"/>
</dbReference>
<dbReference type="SUPFAM" id="SSF117070">
    <property type="entry name" value="LEA14-like"/>
    <property type="match status" value="1"/>
</dbReference>
<dbReference type="InParanoid" id="A0A7N2M3C6"/>
<accession>A0A7N2M3C6</accession>
<keyword evidence="1" id="KW-0812">Transmembrane</keyword>
<protein>
    <recommendedName>
        <fullName evidence="2">Late embryogenesis abundant protein LEA-2 subgroup domain-containing protein</fullName>
    </recommendedName>
</protein>
<keyword evidence="1" id="KW-1133">Transmembrane helix</keyword>
<dbReference type="EnsemblPlants" id="QL07p030569:mrna">
    <property type="protein sequence ID" value="QL07p030569:mrna:CDS:2"/>
    <property type="gene ID" value="QL07p030569"/>
</dbReference>
<dbReference type="OMA" id="PTANCEH"/>
<dbReference type="Proteomes" id="UP000594261">
    <property type="component" value="Chromosome 7"/>
</dbReference>
<dbReference type="Gene3D" id="2.60.40.1820">
    <property type="match status" value="1"/>
</dbReference>
<name>A0A7N2M3C6_QUELO</name>
<dbReference type="AlphaFoldDB" id="A0A7N2M3C6"/>